<dbReference type="Proteomes" id="UP001231736">
    <property type="component" value="Unassembled WGS sequence"/>
</dbReference>
<reference evidence="4" key="1">
    <citation type="submission" date="2016-10" db="EMBL/GenBank/DDBJ databases">
        <authorList>
            <person name="de Groot N.N."/>
        </authorList>
    </citation>
    <scope>NUCLEOTIDE SEQUENCE [LARGE SCALE GENOMIC DNA]</scope>
    <source>
        <strain evidence="4">DSM 24204</strain>
    </source>
</reference>
<dbReference type="AlphaFoldDB" id="A0A1H7Y6Y3"/>
<evidence type="ECO:0000313" key="5">
    <source>
        <dbReference type="Proteomes" id="UP000198883"/>
    </source>
</evidence>
<dbReference type="EMBL" id="JASAYT010000045">
    <property type="protein sequence ID" value="MDP8175842.1"/>
    <property type="molecule type" value="Genomic_DNA"/>
</dbReference>
<gene>
    <name evidence="1" type="ORF">QJT92_07930</name>
    <name evidence="2" type="ORF">QJU93_06065</name>
    <name evidence="3" type="ORF">QJU97_10300</name>
    <name evidence="4" type="ORF">SAMN05444853_11636</name>
</gene>
<dbReference type="EMBL" id="JASAYQ010000008">
    <property type="protein sequence ID" value="MDP8172917.1"/>
    <property type="molecule type" value="Genomic_DNA"/>
</dbReference>
<sequence length="118" mass="12872">MKKTHLILPITIALSGCNIAQDNTAVQGLLTFGHEVSSFEPCGSEKGYWIVDPTDKLNNLYNEKVAKPSKPYTPVLAELVLKDLGKATEGFAEDYDSVVEAIEIKSVQSITGEISCRK</sequence>
<dbReference type="Proteomes" id="UP000198883">
    <property type="component" value="Unassembled WGS sequence"/>
</dbReference>
<accession>A0A1H7Y6Y3</accession>
<keyword evidence="6" id="KW-1185">Reference proteome</keyword>
<dbReference type="EMBL" id="FOBN01000016">
    <property type="protein sequence ID" value="SEM41097.1"/>
    <property type="molecule type" value="Genomic_DNA"/>
</dbReference>
<dbReference type="Proteomes" id="UP001224812">
    <property type="component" value="Unassembled WGS sequence"/>
</dbReference>
<dbReference type="GeneID" id="300271012"/>
<evidence type="ECO:0000313" key="2">
    <source>
        <dbReference type="EMBL" id="MDP8172917.1"/>
    </source>
</evidence>
<organism evidence="4 5">
    <name type="scientific">Phocoenobacter skyensis</name>
    <dbReference type="NCBI Taxonomy" id="97481"/>
    <lineage>
        <taxon>Bacteria</taxon>
        <taxon>Pseudomonadati</taxon>
        <taxon>Pseudomonadota</taxon>
        <taxon>Gammaproteobacteria</taxon>
        <taxon>Pasteurellales</taxon>
        <taxon>Pasteurellaceae</taxon>
        <taxon>Phocoenobacter</taxon>
    </lineage>
</organism>
<reference evidence="2" key="4">
    <citation type="journal article" date="2023" name="Front. Microbiol.">
        <title>Phylogeography and host specificity of Pasteurellaceae pathogenic to sea-farmed fish in the north-east Atlantic.</title>
        <authorList>
            <person name="Gulla S."/>
            <person name="Colquhoun D.J."/>
            <person name="Olsen A.B."/>
            <person name="Spilsberg B."/>
            <person name="Lagesen K."/>
            <person name="Aakesson C.P."/>
            <person name="Strom S."/>
            <person name="Manji F."/>
            <person name="Birkbeck T.H."/>
            <person name="Nilsen H.K."/>
        </authorList>
    </citation>
    <scope>NUCLEOTIDE SEQUENCE</scope>
    <source>
        <strain evidence="3">98B1</strain>
        <strain evidence="2">TW16_20</strain>
    </source>
</reference>
<protein>
    <recommendedName>
        <fullName evidence="7">NlpE C-terminal OB domain-containing protein</fullName>
    </recommendedName>
</protein>
<reference evidence="1 6" key="3">
    <citation type="journal article" date="2023" name="Front. Microbiol.">
        <title>Phylogeography and host specificity of Pasteurellaceae pathogenic to sea-farmed fish in the north-east Atlantic.</title>
        <authorList>
            <person name="Gulla S."/>
            <person name="Colquhoun D.J."/>
            <person name="Olsen A.B."/>
            <person name="Spilsberg B."/>
            <person name="Lagesen K."/>
            <person name="Aakesson C.P."/>
            <person name="Strom S."/>
            <person name="Manji F."/>
            <person name="Birkbeck T.H."/>
            <person name="Nilsen H.K."/>
        </authorList>
    </citation>
    <scope>NUCLEOTIDE SEQUENCE [LARGE SCALE GENOMIC DNA]</scope>
    <source>
        <strain evidence="1 6">VIO11850</strain>
    </source>
</reference>
<evidence type="ECO:0000313" key="1">
    <source>
        <dbReference type="EMBL" id="MDP8085846.1"/>
    </source>
</evidence>
<reference evidence="5" key="2">
    <citation type="submission" date="2016-10" db="EMBL/GenBank/DDBJ databases">
        <authorList>
            <person name="Varghese N."/>
            <person name="Submissions S."/>
        </authorList>
    </citation>
    <scope>NUCLEOTIDE SEQUENCE [LARGE SCALE GENOMIC DNA]</scope>
    <source>
        <strain evidence="5">DSM 24204</strain>
    </source>
</reference>
<evidence type="ECO:0008006" key="7">
    <source>
        <dbReference type="Google" id="ProtNLM"/>
    </source>
</evidence>
<evidence type="ECO:0000313" key="3">
    <source>
        <dbReference type="EMBL" id="MDP8175842.1"/>
    </source>
</evidence>
<dbReference type="EMBL" id="JASAVS010000017">
    <property type="protein sequence ID" value="MDP8085846.1"/>
    <property type="molecule type" value="Genomic_DNA"/>
</dbReference>
<name>A0A1H7Y6Y3_9PAST</name>
<dbReference type="PROSITE" id="PS51257">
    <property type="entry name" value="PROKAR_LIPOPROTEIN"/>
    <property type="match status" value="1"/>
</dbReference>
<dbReference type="RefSeq" id="WP_090922277.1">
    <property type="nucleotide sequence ID" value="NZ_CP016180.1"/>
</dbReference>
<dbReference type="Proteomes" id="UP001236239">
    <property type="component" value="Unassembled WGS sequence"/>
</dbReference>
<dbReference type="OrthoDB" id="5348860at2"/>
<evidence type="ECO:0000313" key="4">
    <source>
        <dbReference type="EMBL" id="SEM41097.1"/>
    </source>
</evidence>
<dbReference type="STRING" id="97481.SAMN05444853_11636"/>
<proteinExistence type="predicted"/>
<evidence type="ECO:0000313" key="6">
    <source>
        <dbReference type="Proteomes" id="UP001224812"/>
    </source>
</evidence>